<sequence length="99" mass="10370">MTTSSNSLPSSSPDVAPPFRWLNPYRPTKFRVIFGLGIAAIVLALINLFVPGALDATAYLSSIAAGAIAYVLAEVLLVTIVVVGPFAGFVYGVIALFAR</sequence>
<accession>A0ABW8Z848</accession>
<comment type="caution">
    <text evidence="2">The sequence shown here is derived from an EMBL/GenBank/DDBJ whole genome shotgun (WGS) entry which is preliminary data.</text>
</comment>
<organism evidence="2 3">
    <name type="scientific">Herbaspirillum rhizosphaerae</name>
    <dbReference type="NCBI Taxonomy" id="346179"/>
    <lineage>
        <taxon>Bacteria</taxon>
        <taxon>Pseudomonadati</taxon>
        <taxon>Pseudomonadota</taxon>
        <taxon>Betaproteobacteria</taxon>
        <taxon>Burkholderiales</taxon>
        <taxon>Oxalobacteraceae</taxon>
        <taxon>Herbaspirillum</taxon>
    </lineage>
</organism>
<evidence type="ECO:0008006" key="4">
    <source>
        <dbReference type="Google" id="ProtNLM"/>
    </source>
</evidence>
<keyword evidence="1" id="KW-0472">Membrane</keyword>
<feature type="transmembrane region" description="Helical" evidence="1">
    <location>
        <begin position="30"/>
        <end position="50"/>
    </location>
</feature>
<dbReference type="EMBL" id="JAQQFR010000005">
    <property type="protein sequence ID" value="MFL9878478.1"/>
    <property type="molecule type" value="Genomic_DNA"/>
</dbReference>
<keyword evidence="1" id="KW-0812">Transmembrane</keyword>
<evidence type="ECO:0000313" key="2">
    <source>
        <dbReference type="EMBL" id="MFL9878478.1"/>
    </source>
</evidence>
<reference evidence="2 3" key="1">
    <citation type="journal article" date="2024" name="Chem. Sci.">
        <title>Discovery of megapolipeptins by genome mining of a Burkholderiales bacteria collection.</title>
        <authorList>
            <person name="Paulo B.S."/>
            <person name="Recchia M.J.J."/>
            <person name="Lee S."/>
            <person name="Fergusson C.H."/>
            <person name="Romanowski S.B."/>
            <person name="Hernandez A."/>
            <person name="Krull N."/>
            <person name="Liu D.Y."/>
            <person name="Cavanagh H."/>
            <person name="Bos A."/>
            <person name="Gray C.A."/>
            <person name="Murphy B.T."/>
            <person name="Linington R.G."/>
            <person name="Eustaquio A.S."/>
        </authorList>
    </citation>
    <scope>NUCLEOTIDE SEQUENCE [LARGE SCALE GENOMIC DNA]</scope>
    <source>
        <strain evidence="2 3">RL21-008-BIB-B</strain>
    </source>
</reference>
<evidence type="ECO:0000256" key="1">
    <source>
        <dbReference type="SAM" id="Phobius"/>
    </source>
</evidence>
<keyword evidence="1" id="KW-1133">Transmembrane helix</keyword>
<keyword evidence="3" id="KW-1185">Reference proteome</keyword>
<evidence type="ECO:0000313" key="3">
    <source>
        <dbReference type="Proteomes" id="UP001629214"/>
    </source>
</evidence>
<name>A0ABW8Z848_9BURK</name>
<dbReference type="Proteomes" id="UP001629214">
    <property type="component" value="Unassembled WGS sequence"/>
</dbReference>
<feature type="transmembrane region" description="Helical" evidence="1">
    <location>
        <begin position="70"/>
        <end position="98"/>
    </location>
</feature>
<proteinExistence type="predicted"/>
<protein>
    <recommendedName>
        <fullName evidence="4">Amino acid ABC transporter permease</fullName>
    </recommendedName>
</protein>
<dbReference type="RefSeq" id="WP_408167456.1">
    <property type="nucleotide sequence ID" value="NZ_JAQQFR010000005.1"/>
</dbReference>
<gene>
    <name evidence="2" type="ORF">PQR63_08800</name>
</gene>